<name>A0A645DG49_9ZZZZ</name>
<dbReference type="AlphaFoldDB" id="A0A645DG49"/>
<sequence>MTELQQTIYILVGYVHPPGVPDVPVDDHHLAVVTTVEPAVEVRPQGIEGDNLKTQGAQATVKVSGKPQDGPHIIIEQANLHSHLPLLQQDTEHGIPEFALTDDEELHEDERLCLLEFGKHIERPALSTGKVLHFGVSPYRIAADVCNILGLSCQGPGVGGEGLHGQQLAVHAPFHALLIENVQLLESLPQSGIEPPVSEKQVQKAAVDGKDHEDQHPADLVGWIEVAHDHHQGHEDGES</sequence>
<proteinExistence type="predicted"/>
<organism evidence="2">
    <name type="scientific">bioreactor metagenome</name>
    <dbReference type="NCBI Taxonomy" id="1076179"/>
    <lineage>
        <taxon>unclassified sequences</taxon>
        <taxon>metagenomes</taxon>
        <taxon>ecological metagenomes</taxon>
    </lineage>
</organism>
<comment type="caution">
    <text evidence="2">The sequence shown here is derived from an EMBL/GenBank/DDBJ whole genome shotgun (WGS) entry which is preliminary data.</text>
</comment>
<accession>A0A645DG49</accession>
<feature type="region of interest" description="Disordered" evidence="1">
    <location>
        <begin position="193"/>
        <end position="214"/>
    </location>
</feature>
<reference evidence="2" key="1">
    <citation type="submission" date="2019-08" db="EMBL/GenBank/DDBJ databases">
        <authorList>
            <person name="Kucharzyk K."/>
            <person name="Murdoch R.W."/>
            <person name="Higgins S."/>
            <person name="Loffler F."/>
        </authorList>
    </citation>
    <scope>NUCLEOTIDE SEQUENCE</scope>
</reference>
<protein>
    <submittedName>
        <fullName evidence="2">Uncharacterized protein</fullName>
    </submittedName>
</protein>
<dbReference type="EMBL" id="VSSQ01035898">
    <property type="protein sequence ID" value="MPM88247.1"/>
    <property type="molecule type" value="Genomic_DNA"/>
</dbReference>
<evidence type="ECO:0000256" key="1">
    <source>
        <dbReference type="SAM" id="MobiDB-lite"/>
    </source>
</evidence>
<gene>
    <name evidence="2" type="ORF">SDC9_135348</name>
</gene>
<evidence type="ECO:0000313" key="2">
    <source>
        <dbReference type="EMBL" id="MPM88247.1"/>
    </source>
</evidence>